<dbReference type="PANTHER" id="PTHR43156">
    <property type="entry name" value="STAGE II SPORULATION PROTEIN E-RELATED"/>
    <property type="match status" value="1"/>
</dbReference>
<dbReference type="GO" id="GO:0016301">
    <property type="term" value="F:kinase activity"/>
    <property type="evidence" value="ECO:0007669"/>
    <property type="project" value="UniProtKB-KW"/>
</dbReference>
<dbReference type="SMART" id="SM00331">
    <property type="entry name" value="PP2C_SIG"/>
    <property type="match status" value="1"/>
</dbReference>
<dbReference type="InterPro" id="IPR001932">
    <property type="entry name" value="PPM-type_phosphatase-like_dom"/>
</dbReference>
<dbReference type="EMBL" id="NEMB01000003">
    <property type="protein sequence ID" value="PQQ65709.1"/>
    <property type="molecule type" value="Genomic_DNA"/>
</dbReference>
<dbReference type="PANTHER" id="PTHR43156:SF2">
    <property type="entry name" value="STAGE II SPORULATION PROTEIN E"/>
    <property type="match status" value="1"/>
</dbReference>
<reference evidence="3 4" key="1">
    <citation type="journal article" date="2018" name="Syst. Appl. Microbiol.">
        <title>Characterization and high-quality draft genome sequence of Herbivorax saccincola A7, an anaerobic, alkaliphilic, thermophilic, cellulolytic, and xylanolytic bacterium.</title>
        <authorList>
            <person name="Aikawa S."/>
            <person name="Baramee S."/>
            <person name="Sermsathanaswadi J."/>
            <person name="Thianheng P."/>
            <person name="Tachaapaikoon C."/>
            <person name="Shikata A."/>
            <person name="Waeonukul R."/>
            <person name="Pason P."/>
            <person name="Ratanakhanokchai K."/>
            <person name="Kosugi A."/>
        </authorList>
    </citation>
    <scope>NUCLEOTIDE SEQUENCE [LARGE SCALE GENOMIC DNA]</scope>
    <source>
        <strain evidence="3 4">A7</strain>
    </source>
</reference>
<evidence type="ECO:0000313" key="4">
    <source>
        <dbReference type="Proteomes" id="UP000239720"/>
    </source>
</evidence>
<dbReference type="Pfam" id="PF08448">
    <property type="entry name" value="PAS_4"/>
    <property type="match status" value="1"/>
</dbReference>
<accession>A0A2S8R7D9</accession>
<dbReference type="InterPro" id="IPR052016">
    <property type="entry name" value="Bact_Sigma-Reg"/>
</dbReference>
<keyword evidence="1" id="KW-0378">Hydrolase</keyword>
<comment type="caution">
    <text evidence="3">The sequence shown here is derived from an EMBL/GenBank/DDBJ whole genome shotgun (WGS) entry which is preliminary data.</text>
</comment>
<evidence type="ECO:0000259" key="2">
    <source>
        <dbReference type="SMART" id="SM00331"/>
    </source>
</evidence>
<dbReference type="OrthoDB" id="9763484at2"/>
<name>A0A2S8R7D9_9FIRM</name>
<evidence type="ECO:0000313" key="3">
    <source>
        <dbReference type="EMBL" id="PQQ65709.1"/>
    </source>
</evidence>
<dbReference type="RefSeq" id="WP_105367528.1">
    <property type="nucleotide sequence ID" value="NZ_DAONOL010000062.1"/>
</dbReference>
<sequence>MKKANNDKDTIYTDKTIFKNISHEKFIEHIINGMQDWVRVIDIDDNIIYINRAMSKALKGSFIGEKCYKALGRDKPCKNCTSRKAVFKGVTQIKEEIIQNKTFSVMSSPIKDDNGKVIAVVEVLRDISSLKELHKKIIDQNKKLKNELYMARKLQESLLPKDFSSDAVKYSYVYKPCEALGGDFLDIFEIDSDNIGLYIADVSGHGLLASMLTIFIRASINKNQKSPSAVLKQLFKEYNKTFNGNTEKYITVFYAIINTKDKTITYSNAGHNVAPILFNTYTGRFDLLRMPGIPISNWVENPDYQEKQITYEKNERLFLYSDGIIELKNSQNKQYGEERLLDILLKDTSPPESTLNKIMEDVSRFTRLSDFKKICDDITMILVEF</sequence>
<dbReference type="Gene3D" id="3.30.450.20">
    <property type="entry name" value="PAS domain"/>
    <property type="match status" value="1"/>
</dbReference>
<proteinExistence type="predicted"/>
<dbReference type="InterPro" id="IPR036457">
    <property type="entry name" value="PPM-type-like_dom_sf"/>
</dbReference>
<feature type="domain" description="PPM-type phosphatase" evidence="2">
    <location>
        <begin position="165"/>
        <end position="385"/>
    </location>
</feature>
<gene>
    <name evidence="3" type="ORF">B9R14_02275</name>
</gene>
<organism evidence="3 4">
    <name type="scientific">Acetivibrio saccincola</name>
    <dbReference type="NCBI Taxonomy" id="1677857"/>
    <lineage>
        <taxon>Bacteria</taxon>
        <taxon>Bacillati</taxon>
        <taxon>Bacillota</taxon>
        <taxon>Clostridia</taxon>
        <taxon>Eubacteriales</taxon>
        <taxon>Oscillospiraceae</taxon>
        <taxon>Acetivibrio</taxon>
    </lineage>
</organism>
<dbReference type="SUPFAM" id="SSF55785">
    <property type="entry name" value="PYP-like sensor domain (PAS domain)"/>
    <property type="match status" value="1"/>
</dbReference>
<protein>
    <submittedName>
        <fullName evidence="3">Histidine kinase</fullName>
    </submittedName>
</protein>
<dbReference type="SUPFAM" id="SSF81606">
    <property type="entry name" value="PP2C-like"/>
    <property type="match status" value="1"/>
</dbReference>
<dbReference type="InterPro" id="IPR035965">
    <property type="entry name" value="PAS-like_dom_sf"/>
</dbReference>
<keyword evidence="3" id="KW-0418">Kinase</keyword>
<keyword evidence="3" id="KW-0808">Transferase</keyword>
<dbReference type="AlphaFoldDB" id="A0A2S8R7D9"/>
<evidence type="ECO:0000256" key="1">
    <source>
        <dbReference type="ARBA" id="ARBA00022801"/>
    </source>
</evidence>
<dbReference type="Pfam" id="PF07228">
    <property type="entry name" value="SpoIIE"/>
    <property type="match status" value="1"/>
</dbReference>
<dbReference type="Gene3D" id="3.60.40.10">
    <property type="entry name" value="PPM-type phosphatase domain"/>
    <property type="match status" value="1"/>
</dbReference>
<dbReference type="InterPro" id="IPR013656">
    <property type="entry name" value="PAS_4"/>
</dbReference>
<dbReference type="Proteomes" id="UP000239720">
    <property type="component" value="Unassembled WGS sequence"/>
</dbReference>
<dbReference type="GO" id="GO:0016791">
    <property type="term" value="F:phosphatase activity"/>
    <property type="evidence" value="ECO:0007669"/>
    <property type="project" value="TreeGrafter"/>
</dbReference>